<comment type="subunit">
    <text evidence="6">Part of the 50S ribosomal subunit. Forms a cluster with proteins L14 and L24e.</text>
</comment>
<dbReference type="Gene3D" id="3.30.1430.10">
    <property type="match status" value="1"/>
</dbReference>
<evidence type="ECO:0000256" key="5">
    <source>
        <dbReference type="ARBA" id="ARBA00023274"/>
    </source>
</evidence>
<dbReference type="AlphaFoldDB" id="A0A0M0BLW8"/>
<dbReference type="InterPro" id="IPR019926">
    <property type="entry name" value="Ribosomal_uL3_CS"/>
</dbReference>
<name>A0A0M0BLW8_9ARCH</name>
<organism evidence="7 8">
    <name type="scientific">miscellaneous Crenarchaeota group-1 archaeon SG8-32-1</name>
    <dbReference type="NCBI Taxonomy" id="1685124"/>
    <lineage>
        <taxon>Archaea</taxon>
        <taxon>Candidatus Bathyarchaeota</taxon>
        <taxon>MCG-1</taxon>
    </lineage>
</organism>
<dbReference type="GO" id="GO:0006412">
    <property type="term" value="P:translation"/>
    <property type="evidence" value="ECO:0007669"/>
    <property type="project" value="UniProtKB-UniRule"/>
</dbReference>
<dbReference type="NCBIfam" id="NF003261">
    <property type="entry name" value="PRK04231.1"/>
    <property type="match status" value="1"/>
</dbReference>
<dbReference type="GO" id="GO:0003735">
    <property type="term" value="F:structural constituent of ribosome"/>
    <property type="evidence" value="ECO:0007669"/>
    <property type="project" value="UniProtKB-UniRule"/>
</dbReference>
<keyword evidence="4 6" id="KW-0689">Ribosomal protein</keyword>
<comment type="similarity">
    <text evidence="1 6">Belongs to the universal ribosomal protein uL3 family.</text>
</comment>
<dbReference type="GO" id="GO:0022625">
    <property type="term" value="C:cytosolic large ribosomal subunit"/>
    <property type="evidence" value="ECO:0007669"/>
    <property type="project" value="UniProtKB-UniRule"/>
</dbReference>
<evidence type="ECO:0000256" key="6">
    <source>
        <dbReference type="HAMAP-Rule" id="MF_01325"/>
    </source>
</evidence>
<proteinExistence type="inferred from homology"/>
<dbReference type="PANTHER" id="PTHR11363">
    <property type="entry name" value="60S RIBOSOMAL PROTEIN L3-RELATED"/>
    <property type="match status" value="1"/>
</dbReference>
<evidence type="ECO:0000256" key="4">
    <source>
        <dbReference type="ARBA" id="ARBA00022980"/>
    </source>
</evidence>
<dbReference type="Gene3D" id="4.10.960.10">
    <property type="entry name" value="Ribosomal protein L3, domain 3"/>
    <property type="match status" value="1"/>
</dbReference>
<dbReference type="HAMAP" id="MF_01325_A">
    <property type="entry name" value="Ribosomal_uL3_A"/>
    <property type="match status" value="1"/>
</dbReference>
<evidence type="ECO:0000256" key="3">
    <source>
        <dbReference type="ARBA" id="ARBA00022884"/>
    </source>
</evidence>
<dbReference type="InterPro" id="IPR044892">
    <property type="entry name" value="Ribosomal_L3_dom_3_arc_sf"/>
</dbReference>
<evidence type="ECO:0000256" key="1">
    <source>
        <dbReference type="ARBA" id="ARBA00006540"/>
    </source>
</evidence>
<gene>
    <name evidence="6" type="primary">rpl3</name>
    <name evidence="7" type="ORF">AC477_05955</name>
</gene>
<keyword evidence="3 6" id="KW-0694">RNA-binding</keyword>
<dbReference type="SUPFAM" id="SSF50447">
    <property type="entry name" value="Translation proteins"/>
    <property type="match status" value="1"/>
</dbReference>
<dbReference type="Pfam" id="PF00297">
    <property type="entry name" value="Ribosomal_L3"/>
    <property type="match status" value="1"/>
</dbReference>
<keyword evidence="2 6" id="KW-0699">rRNA-binding</keyword>
<sequence length="336" mass="37872">MGHRKKHAPRHGSLAYLPRGRAKRAIGRIRYWPKIEENEPTMLGFMGYKAGMTHVMMVEDKPGSLHLGKETSHPATILDVPPVFVFGIRAYIKDQYGLHTFTEAWMSNPPKDFVRALVLSEEINSEENLKKIEENLEKIIEFRLLAATQPRLAAVPKKKPDISEIKVGGGSIHDQFKYSKNLLGKTVSVTDVFKEGYFMDTIAVTKGKGFQGPVKRWGINILPRKSRKTKRGVAAIGPWKPARVLYTVPRAGQMGYHQRTEYNKRILKIGIDGKEVTPKGGFVRYGEVKGTYLLVDGSLPGPVKRLVRLRYPVRPPRKVSDATPNITYISLESTQK</sequence>
<accession>A0A0M0BLW8</accession>
<dbReference type="EMBL" id="LFWU01000158">
    <property type="protein sequence ID" value="KON29404.1"/>
    <property type="molecule type" value="Genomic_DNA"/>
</dbReference>
<protein>
    <recommendedName>
        <fullName evidence="6">Large ribosomal subunit protein uL3</fullName>
    </recommendedName>
</protein>
<dbReference type="InterPro" id="IPR019928">
    <property type="entry name" value="Ribosomal_uL3_arc"/>
</dbReference>
<keyword evidence="5 6" id="KW-0687">Ribonucleoprotein</keyword>
<reference evidence="7 8" key="1">
    <citation type="submission" date="2015-06" db="EMBL/GenBank/DDBJ databases">
        <title>New insights into the roles of widespread benthic archaea in carbon and nitrogen cycling.</title>
        <authorList>
            <person name="Lazar C.S."/>
            <person name="Baker B.J."/>
            <person name="Seitz K.W."/>
            <person name="Hyde A.S."/>
            <person name="Dick G.J."/>
            <person name="Hinrichs K.-U."/>
            <person name="Teske A.P."/>
        </authorList>
    </citation>
    <scope>NUCLEOTIDE SEQUENCE [LARGE SCALE GENOMIC DNA]</scope>
    <source>
        <strain evidence="7">SG8-32-1</strain>
    </source>
</reference>
<dbReference type="InterPro" id="IPR045077">
    <property type="entry name" value="L3_arc_euk"/>
</dbReference>
<comment type="function">
    <text evidence="6">One of the primary rRNA binding proteins, it binds directly near the 3'-end of the 23S rRNA, where it nucleates assembly of the 50S subunit.</text>
</comment>
<dbReference type="Proteomes" id="UP000037237">
    <property type="component" value="Unassembled WGS sequence"/>
</dbReference>
<dbReference type="NCBIfam" id="TIGR03626">
    <property type="entry name" value="L3_arch"/>
    <property type="match status" value="1"/>
</dbReference>
<dbReference type="PANTHER" id="PTHR11363:SF5">
    <property type="entry name" value="LARGE RIBOSOMAL SUBUNIT PROTEIN UL3"/>
    <property type="match status" value="1"/>
</dbReference>
<evidence type="ECO:0000313" key="8">
    <source>
        <dbReference type="Proteomes" id="UP000037237"/>
    </source>
</evidence>
<dbReference type="PROSITE" id="PS00474">
    <property type="entry name" value="RIBOSOMAL_L3"/>
    <property type="match status" value="1"/>
</dbReference>
<evidence type="ECO:0000313" key="7">
    <source>
        <dbReference type="EMBL" id="KON29404.1"/>
    </source>
</evidence>
<dbReference type="InterPro" id="IPR009000">
    <property type="entry name" value="Transl_B-barrel_sf"/>
</dbReference>
<evidence type="ECO:0000256" key="2">
    <source>
        <dbReference type="ARBA" id="ARBA00022730"/>
    </source>
</evidence>
<dbReference type="PATRIC" id="fig|1685124.3.peg.1227"/>
<comment type="caution">
    <text evidence="7">The sequence shown here is derived from an EMBL/GenBank/DDBJ whole genome shotgun (WGS) entry which is preliminary data.</text>
</comment>
<dbReference type="Gene3D" id="2.40.30.10">
    <property type="entry name" value="Translation factors"/>
    <property type="match status" value="1"/>
</dbReference>
<dbReference type="GO" id="GO:0019843">
    <property type="term" value="F:rRNA binding"/>
    <property type="evidence" value="ECO:0007669"/>
    <property type="project" value="UniProtKB-UniRule"/>
</dbReference>
<dbReference type="InterPro" id="IPR000597">
    <property type="entry name" value="Ribosomal_uL3"/>
</dbReference>